<evidence type="ECO:0008006" key="5">
    <source>
        <dbReference type="Google" id="ProtNLM"/>
    </source>
</evidence>
<reference evidence="3" key="1">
    <citation type="journal article" date="2020" name="Stud. Mycol.">
        <title>101 Dothideomycetes genomes: a test case for predicting lifestyles and emergence of pathogens.</title>
        <authorList>
            <person name="Haridas S."/>
            <person name="Albert R."/>
            <person name="Binder M."/>
            <person name="Bloem J."/>
            <person name="Labutti K."/>
            <person name="Salamov A."/>
            <person name="Andreopoulos B."/>
            <person name="Baker S."/>
            <person name="Barry K."/>
            <person name="Bills G."/>
            <person name="Bluhm B."/>
            <person name="Cannon C."/>
            <person name="Castanera R."/>
            <person name="Culley D."/>
            <person name="Daum C."/>
            <person name="Ezra D."/>
            <person name="Gonzalez J."/>
            <person name="Henrissat B."/>
            <person name="Kuo A."/>
            <person name="Liang C."/>
            <person name="Lipzen A."/>
            <person name="Lutzoni F."/>
            <person name="Magnuson J."/>
            <person name="Mondo S."/>
            <person name="Nolan M."/>
            <person name="Ohm R."/>
            <person name="Pangilinan J."/>
            <person name="Park H.-J."/>
            <person name="Ramirez L."/>
            <person name="Alfaro M."/>
            <person name="Sun H."/>
            <person name="Tritt A."/>
            <person name="Yoshinaga Y."/>
            <person name="Zwiers L.-H."/>
            <person name="Turgeon B."/>
            <person name="Goodwin S."/>
            <person name="Spatafora J."/>
            <person name="Crous P."/>
            <person name="Grigoriev I."/>
        </authorList>
    </citation>
    <scope>NUCLEOTIDE SEQUENCE</scope>
    <source>
        <strain evidence="3">CBS 122368</strain>
    </source>
</reference>
<dbReference type="GO" id="GO:0016491">
    <property type="term" value="F:oxidoreductase activity"/>
    <property type="evidence" value="ECO:0007669"/>
    <property type="project" value="UniProtKB-KW"/>
</dbReference>
<accession>A0A6A6IBQ1</accession>
<protein>
    <recommendedName>
        <fullName evidence="5">NAD(P)-binding protein</fullName>
    </recommendedName>
</protein>
<dbReference type="Pfam" id="PF13561">
    <property type="entry name" value="adh_short_C2"/>
    <property type="match status" value="1"/>
</dbReference>
<keyword evidence="4" id="KW-1185">Reference proteome</keyword>
<evidence type="ECO:0000313" key="4">
    <source>
        <dbReference type="Proteomes" id="UP000800094"/>
    </source>
</evidence>
<proteinExistence type="inferred from homology"/>
<sequence>MAIFDQAFADFSTVDVVINAAGVMNVDGMIEQIEPAQWWNDHEVNVKGTYNLAHHFTTATNGTGTFINLVSLGASFLAPDLSSYSTAKPAAIKLGEDLDLDNQLSLCQMPNLRTFSIHPGIDEAAAGRGAVIDHIAPFAKGKQPLPAVFTMYLQKQEVDFLRGGFVSENWDIEEGKPVKLGFVGAKFRPEGHPWKY</sequence>
<dbReference type="GeneID" id="54586881"/>
<evidence type="ECO:0000313" key="3">
    <source>
        <dbReference type="EMBL" id="KAF2247679.1"/>
    </source>
</evidence>
<comment type="similarity">
    <text evidence="1">Belongs to the short-chain dehydrogenases/reductases (SDR) family.</text>
</comment>
<dbReference type="SUPFAM" id="SSF51735">
    <property type="entry name" value="NAD(P)-binding Rossmann-fold domains"/>
    <property type="match status" value="1"/>
</dbReference>
<keyword evidence="2" id="KW-0560">Oxidoreductase</keyword>
<dbReference type="CDD" id="cd05233">
    <property type="entry name" value="SDR_c"/>
    <property type="match status" value="1"/>
</dbReference>
<dbReference type="Proteomes" id="UP000800094">
    <property type="component" value="Unassembled WGS sequence"/>
</dbReference>
<evidence type="ECO:0000256" key="1">
    <source>
        <dbReference type="ARBA" id="ARBA00006484"/>
    </source>
</evidence>
<dbReference type="PANTHER" id="PTHR43115">
    <property type="entry name" value="DEHYDROGENASE/REDUCTASE SDR FAMILY MEMBER 11"/>
    <property type="match status" value="1"/>
</dbReference>
<dbReference type="PANTHER" id="PTHR43115:SF4">
    <property type="entry name" value="DEHYDROGENASE_REDUCTASE SDR FAMILY MEMBER 11"/>
    <property type="match status" value="1"/>
</dbReference>
<dbReference type="AlphaFoldDB" id="A0A6A6IBQ1"/>
<dbReference type="InterPro" id="IPR002347">
    <property type="entry name" value="SDR_fam"/>
</dbReference>
<name>A0A6A6IBQ1_9PLEO</name>
<dbReference type="EMBL" id="ML987197">
    <property type="protein sequence ID" value="KAF2247679.1"/>
    <property type="molecule type" value="Genomic_DNA"/>
</dbReference>
<evidence type="ECO:0000256" key="2">
    <source>
        <dbReference type="ARBA" id="ARBA00023002"/>
    </source>
</evidence>
<dbReference type="RefSeq" id="XP_033682683.1">
    <property type="nucleotide sequence ID" value="XM_033833551.1"/>
</dbReference>
<gene>
    <name evidence="3" type="ORF">BU26DRAFT_566628</name>
</gene>
<organism evidence="3 4">
    <name type="scientific">Trematosphaeria pertusa</name>
    <dbReference type="NCBI Taxonomy" id="390896"/>
    <lineage>
        <taxon>Eukaryota</taxon>
        <taxon>Fungi</taxon>
        <taxon>Dikarya</taxon>
        <taxon>Ascomycota</taxon>
        <taxon>Pezizomycotina</taxon>
        <taxon>Dothideomycetes</taxon>
        <taxon>Pleosporomycetidae</taxon>
        <taxon>Pleosporales</taxon>
        <taxon>Massarineae</taxon>
        <taxon>Trematosphaeriaceae</taxon>
        <taxon>Trematosphaeria</taxon>
    </lineage>
</organism>
<dbReference type="Gene3D" id="3.40.50.720">
    <property type="entry name" value="NAD(P)-binding Rossmann-like Domain"/>
    <property type="match status" value="1"/>
</dbReference>
<dbReference type="OrthoDB" id="1933717at2759"/>
<dbReference type="InterPro" id="IPR036291">
    <property type="entry name" value="NAD(P)-bd_dom_sf"/>
</dbReference>